<feature type="compositionally biased region" description="Basic and acidic residues" evidence="1">
    <location>
        <begin position="233"/>
        <end position="245"/>
    </location>
</feature>
<feature type="region of interest" description="Disordered" evidence="1">
    <location>
        <begin position="226"/>
        <end position="266"/>
    </location>
</feature>
<dbReference type="VEuPathDB" id="VectorBase:AMAM014688"/>
<dbReference type="Proteomes" id="UP000075901">
    <property type="component" value="Unassembled WGS sequence"/>
</dbReference>
<organism evidence="2 3">
    <name type="scientific">Anopheles maculatus</name>
    <dbReference type="NCBI Taxonomy" id="74869"/>
    <lineage>
        <taxon>Eukaryota</taxon>
        <taxon>Metazoa</taxon>
        <taxon>Ecdysozoa</taxon>
        <taxon>Arthropoda</taxon>
        <taxon>Hexapoda</taxon>
        <taxon>Insecta</taxon>
        <taxon>Pterygota</taxon>
        <taxon>Neoptera</taxon>
        <taxon>Endopterygota</taxon>
        <taxon>Diptera</taxon>
        <taxon>Nematocera</taxon>
        <taxon>Culicoidea</taxon>
        <taxon>Culicidae</taxon>
        <taxon>Anophelinae</taxon>
        <taxon>Anopheles</taxon>
        <taxon>Anopheles maculatus group</taxon>
    </lineage>
</organism>
<name>A0A182SW90_9DIPT</name>
<evidence type="ECO:0000313" key="2">
    <source>
        <dbReference type="EnsemblMetazoa" id="AMAM014688-PA"/>
    </source>
</evidence>
<proteinExistence type="predicted"/>
<evidence type="ECO:0008006" key="4">
    <source>
        <dbReference type="Google" id="ProtNLM"/>
    </source>
</evidence>
<evidence type="ECO:0000256" key="1">
    <source>
        <dbReference type="SAM" id="MobiDB-lite"/>
    </source>
</evidence>
<protein>
    <recommendedName>
        <fullName evidence="4">FLYWCH-type domain-containing protein</fullName>
    </recommendedName>
</protein>
<keyword evidence="3" id="KW-1185">Reference proteome</keyword>
<accession>A0A182SW90</accession>
<sequence>MENKCEAGIFYHPNGTIAPSNQWNHSHSPLNPSAADCIEPVREEKVAAAVAVATTPAYTVKQLTEDDNKPDAQVATKHSIRISPDASDAFIWYKDVQYSLRHRSSDGVRIYRCRNKPCTHSLVVTKHGKIIPKKTTWHSCENQHSGEESKGKELVPWTNSASGLGFDKPEIEDPDDLDDQNASTEMQPIVKRIRLDSSNMDEMVVVPDNIGQPESDVVLQTADRLPNLDTETDADREVEPVEESHGGLLLPTGDFMGESGPTSSSWDEPEYIVHEFGSMEANEENEHESEAENRAAAAADDDGGGTHDQEEVEEEVFEELAASESFGESLTCHDATSHL</sequence>
<feature type="region of interest" description="Disordered" evidence="1">
    <location>
        <begin position="280"/>
        <end position="339"/>
    </location>
</feature>
<evidence type="ECO:0000313" key="3">
    <source>
        <dbReference type="Proteomes" id="UP000075901"/>
    </source>
</evidence>
<reference evidence="3" key="1">
    <citation type="submission" date="2013-09" db="EMBL/GenBank/DDBJ databases">
        <title>The Genome Sequence of Anopheles maculatus species B.</title>
        <authorList>
            <consortium name="The Broad Institute Genomics Platform"/>
            <person name="Neafsey D.E."/>
            <person name="Besansky N."/>
            <person name="Howell P."/>
            <person name="Walton C."/>
            <person name="Young S.K."/>
            <person name="Zeng Q."/>
            <person name="Gargeya S."/>
            <person name="Fitzgerald M."/>
            <person name="Haas B."/>
            <person name="Abouelleil A."/>
            <person name="Allen A.W."/>
            <person name="Alvarado L."/>
            <person name="Arachchi H.M."/>
            <person name="Berlin A.M."/>
            <person name="Chapman S.B."/>
            <person name="Gainer-Dewar J."/>
            <person name="Goldberg J."/>
            <person name="Griggs A."/>
            <person name="Gujja S."/>
            <person name="Hansen M."/>
            <person name="Howarth C."/>
            <person name="Imamovic A."/>
            <person name="Ireland A."/>
            <person name="Larimer J."/>
            <person name="McCowan C."/>
            <person name="Murphy C."/>
            <person name="Pearson M."/>
            <person name="Poon T.W."/>
            <person name="Priest M."/>
            <person name="Roberts A."/>
            <person name="Saif S."/>
            <person name="Shea T."/>
            <person name="Sisk P."/>
            <person name="Sykes S."/>
            <person name="Wortman J."/>
            <person name="Nusbaum C."/>
            <person name="Birren B."/>
        </authorList>
    </citation>
    <scope>NUCLEOTIDE SEQUENCE [LARGE SCALE GENOMIC DNA]</scope>
    <source>
        <strain evidence="3">maculatus3</strain>
    </source>
</reference>
<reference evidence="2" key="2">
    <citation type="submission" date="2020-05" db="UniProtKB">
        <authorList>
            <consortium name="EnsemblMetazoa"/>
        </authorList>
    </citation>
    <scope>IDENTIFICATION</scope>
    <source>
        <strain evidence="2">maculatus3</strain>
    </source>
</reference>
<dbReference type="AlphaFoldDB" id="A0A182SW90"/>
<dbReference type="PANTHER" id="PTHR39942:SF1">
    <property type="entry name" value="BCDNA.LD26519-RELATED"/>
    <property type="match status" value="1"/>
</dbReference>
<dbReference type="PANTHER" id="PTHR39942">
    <property type="entry name" value="BCDNA.LD26519-RELATED"/>
    <property type="match status" value="1"/>
</dbReference>
<dbReference type="EnsemblMetazoa" id="AMAM014688-RA">
    <property type="protein sequence ID" value="AMAM014688-PA"/>
    <property type="gene ID" value="AMAM014688"/>
</dbReference>